<accession>A0AAD7ARW0</accession>
<feature type="transmembrane region" description="Helical" evidence="1">
    <location>
        <begin position="93"/>
        <end position="111"/>
    </location>
</feature>
<organism evidence="2 3">
    <name type="scientific">Mycena albidolilacea</name>
    <dbReference type="NCBI Taxonomy" id="1033008"/>
    <lineage>
        <taxon>Eukaryota</taxon>
        <taxon>Fungi</taxon>
        <taxon>Dikarya</taxon>
        <taxon>Basidiomycota</taxon>
        <taxon>Agaricomycotina</taxon>
        <taxon>Agaricomycetes</taxon>
        <taxon>Agaricomycetidae</taxon>
        <taxon>Agaricales</taxon>
        <taxon>Marasmiineae</taxon>
        <taxon>Mycenaceae</taxon>
        <taxon>Mycena</taxon>
    </lineage>
</organism>
<keyword evidence="1" id="KW-0472">Membrane</keyword>
<gene>
    <name evidence="2" type="ORF">DFH08DRAFT_835571</name>
</gene>
<evidence type="ECO:0000313" key="2">
    <source>
        <dbReference type="EMBL" id="KAJ7366817.1"/>
    </source>
</evidence>
<comment type="caution">
    <text evidence="2">The sequence shown here is derived from an EMBL/GenBank/DDBJ whole genome shotgun (WGS) entry which is preliminary data.</text>
</comment>
<dbReference type="AlphaFoldDB" id="A0AAD7ARW0"/>
<keyword evidence="1" id="KW-1133">Transmembrane helix</keyword>
<feature type="transmembrane region" description="Helical" evidence="1">
    <location>
        <begin position="123"/>
        <end position="142"/>
    </location>
</feature>
<proteinExistence type="predicted"/>
<sequence>MTSLRQRVGFIAANDDDDDGHRIVLDEVEQEAVIDDLRQRNTETTARALLLLDGVLAFSAVLQMVYLLKDSKASPLLALFPASTAEPDPPCPTLFALLALALHANLALLLHPNLVLRLYPLPLSYSLSYALSAVAPSLSLFLARSSQATAWAALPLLVVALTHSVHSTLQEGDEALAELETLQYRAPGP</sequence>
<evidence type="ECO:0000256" key="1">
    <source>
        <dbReference type="SAM" id="Phobius"/>
    </source>
</evidence>
<keyword evidence="1" id="KW-0812">Transmembrane</keyword>
<keyword evidence="3" id="KW-1185">Reference proteome</keyword>
<reference evidence="2" key="1">
    <citation type="submission" date="2023-03" db="EMBL/GenBank/DDBJ databases">
        <title>Massive genome expansion in bonnet fungi (Mycena s.s.) driven by repeated elements and novel gene families across ecological guilds.</title>
        <authorList>
            <consortium name="Lawrence Berkeley National Laboratory"/>
            <person name="Harder C.B."/>
            <person name="Miyauchi S."/>
            <person name="Viragh M."/>
            <person name="Kuo A."/>
            <person name="Thoen E."/>
            <person name="Andreopoulos B."/>
            <person name="Lu D."/>
            <person name="Skrede I."/>
            <person name="Drula E."/>
            <person name="Henrissat B."/>
            <person name="Morin E."/>
            <person name="Kohler A."/>
            <person name="Barry K."/>
            <person name="LaButti K."/>
            <person name="Morin E."/>
            <person name="Salamov A."/>
            <person name="Lipzen A."/>
            <person name="Mereny Z."/>
            <person name="Hegedus B."/>
            <person name="Baldrian P."/>
            <person name="Stursova M."/>
            <person name="Weitz H."/>
            <person name="Taylor A."/>
            <person name="Grigoriev I.V."/>
            <person name="Nagy L.G."/>
            <person name="Martin F."/>
            <person name="Kauserud H."/>
        </authorList>
    </citation>
    <scope>NUCLEOTIDE SEQUENCE</scope>
    <source>
        <strain evidence="2">CBHHK002</strain>
    </source>
</reference>
<name>A0AAD7ARW0_9AGAR</name>
<dbReference type="EMBL" id="JARIHO010000002">
    <property type="protein sequence ID" value="KAJ7366817.1"/>
    <property type="molecule type" value="Genomic_DNA"/>
</dbReference>
<feature type="transmembrane region" description="Helical" evidence="1">
    <location>
        <begin position="48"/>
        <end position="68"/>
    </location>
</feature>
<dbReference type="Proteomes" id="UP001218218">
    <property type="component" value="Unassembled WGS sequence"/>
</dbReference>
<evidence type="ECO:0000313" key="3">
    <source>
        <dbReference type="Proteomes" id="UP001218218"/>
    </source>
</evidence>
<protein>
    <submittedName>
        <fullName evidence="2">Uncharacterized protein</fullName>
    </submittedName>
</protein>